<gene>
    <name evidence="1" type="ORF">AAAU72_12235</name>
</gene>
<dbReference type="RefSeq" id="WP_227623561.1">
    <property type="nucleotide sequence ID" value="NZ_JBBNIB010000150.1"/>
</dbReference>
<sequence length="330" mass="38648">MENKGKKKSSSRNDISLDQAILQWIVDDYDISDEKSRKIVGKSEEKSKLITCEMVMNYLDNRGVLEETDETEFMRSLRKRLYYAIDTVVGPIPMKSKSINAHELLRQKSQSKGRFYVTSANAGFFMYLLWCNEDRADNDDILWLIKNERNYEASEWLKNLIRDGFDSLIENPAIGIKQKTVERRWKELFEGELAKTKDALESLNLTWAYIEDRKKMAGDEFDEEWFDLIVGCCWKECIINVWLQAVEVGVLDDSREKSVIPTSLEDEIAIIRRECSVNCTNDIVKLLDERIALQLEELDFEIREEGNKTNLYKMHDEYKIDLEMLSKDVN</sequence>
<protein>
    <submittedName>
        <fullName evidence="1">Type II toxin-antitoxin system RelE/ParE family toxin</fullName>
    </submittedName>
</protein>
<evidence type="ECO:0000313" key="2">
    <source>
        <dbReference type="Proteomes" id="UP001439984"/>
    </source>
</evidence>
<accession>A0ABV1IPZ9</accession>
<comment type="caution">
    <text evidence="1">The sequence shown here is derived from an EMBL/GenBank/DDBJ whole genome shotgun (WGS) entry which is preliminary data.</text>
</comment>
<keyword evidence="2" id="KW-1185">Reference proteome</keyword>
<dbReference type="EMBL" id="JBBNIB010000150">
    <property type="protein sequence ID" value="MEQ2688929.1"/>
    <property type="molecule type" value="Genomic_DNA"/>
</dbReference>
<proteinExistence type="predicted"/>
<organism evidence="1 2">
    <name type="scientific">Faecalibacterium longum</name>
    <dbReference type="NCBI Taxonomy" id="1851428"/>
    <lineage>
        <taxon>Bacteria</taxon>
        <taxon>Bacillati</taxon>
        <taxon>Bacillota</taxon>
        <taxon>Clostridia</taxon>
        <taxon>Eubacteriales</taxon>
        <taxon>Oscillospiraceae</taxon>
        <taxon>Faecalibacterium</taxon>
    </lineage>
</organism>
<dbReference type="Proteomes" id="UP001439984">
    <property type="component" value="Unassembled WGS sequence"/>
</dbReference>
<evidence type="ECO:0000313" key="1">
    <source>
        <dbReference type="EMBL" id="MEQ2688929.1"/>
    </source>
</evidence>
<reference evidence="1 2" key="1">
    <citation type="submission" date="2024-04" db="EMBL/GenBank/DDBJ databases">
        <title>Human intestinal bacterial collection.</title>
        <authorList>
            <person name="Pauvert C."/>
            <person name="Hitch T.C.A."/>
            <person name="Clavel T."/>
        </authorList>
    </citation>
    <scope>NUCLEOTIDE SEQUENCE [LARGE SCALE GENOMIC DNA]</scope>
    <source>
        <strain evidence="1 2">CLA-AA-H236</strain>
    </source>
</reference>
<name>A0ABV1IPZ9_9FIRM</name>